<gene>
    <name evidence="5" type="ORF">L6E24_02700</name>
</gene>
<organism evidence="5 6">
    <name type="scientific">Methanoplanus endosymbiosus</name>
    <dbReference type="NCBI Taxonomy" id="33865"/>
    <lineage>
        <taxon>Archaea</taxon>
        <taxon>Methanobacteriati</taxon>
        <taxon>Methanobacteriota</taxon>
        <taxon>Stenosarchaea group</taxon>
        <taxon>Methanomicrobia</taxon>
        <taxon>Methanomicrobiales</taxon>
        <taxon>Methanomicrobiaceae</taxon>
        <taxon>Methanoplanus</taxon>
    </lineage>
</organism>
<feature type="region of interest" description="Disordered" evidence="4">
    <location>
        <begin position="1"/>
        <end position="45"/>
    </location>
</feature>
<accession>A0A9E7PPF0</accession>
<dbReference type="Pfam" id="PF06386">
    <property type="entry name" value="GvpL_GvpF"/>
    <property type="match status" value="1"/>
</dbReference>
<dbReference type="GO" id="GO:0031412">
    <property type="term" value="P:gas vesicle organization"/>
    <property type="evidence" value="ECO:0007669"/>
    <property type="project" value="InterPro"/>
</dbReference>
<evidence type="ECO:0000313" key="6">
    <source>
        <dbReference type="Proteomes" id="UP001060368"/>
    </source>
</evidence>
<evidence type="ECO:0000256" key="2">
    <source>
        <dbReference type="ARBA" id="ARBA00035108"/>
    </source>
</evidence>
<dbReference type="KEGG" id="mend:L6E24_02700"/>
<dbReference type="EMBL" id="CP096115">
    <property type="protein sequence ID" value="UUX93047.1"/>
    <property type="molecule type" value="Genomic_DNA"/>
</dbReference>
<evidence type="ECO:0000313" key="5">
    <source>
        <dbReference type="EMBL" id="UUX93047.1"/>
    </source>
</evidence>
<keyword evidence="6" id="KW-1185">Reference proteome</keyword>
<dbReference type="GO" id="GO:0031411">
    <property type="term" value="C:gas vesicle"/>
    <property type="evidence" value="ECO:0007669"/>
    <property type="project" value="UniProtKB-SubCell"/>
</dbReference>
<keyword evidence="1" id="KW-0304">Gas vesicle</keyword>
<proteinExistence type="inferred from homology"/>
<dbReference type="GeneID" id="74306569"/>
<reference evidence="5" key="1">
    <citation type="submission" date="2022-04" db="EMBL/GenBank/DDBJ databases">
        <title>Complete genome of Methanoplanus endosymbiosus DSM 3599.</title>
        <authorList>
            <person name="Chen S.-C."/>
            <person name="You Y.-T."/>
            <person name="Zhou Y.-Z."/>
            <person name="Lai M.-C."/>
        </authorList>
    </citation>
    <scope>NUCLEOTIDE SEQUENCE</scope>
    <source>
        <strain evidence="5">DSM 3599</strain>
    </source>
</reference>
<dbReference type="PANTHER" id="PTHR36852:SF1">
    <property type="entry name" value="PROTEIN GVPL 2"/>
    <property type="match status" value="1"/>
</dbReference>
<dbReference type="RefSeq" id="WP_257743187.1">
    <property type="nucleotide sequence ID" value="NZ_CP096115.1"/>
</dbReference>
<dbReference type="InterPro" id="IPR009430">
    <property type="entry name" value="GvpL/GvpF"/>
</dbReference>
<feature type="compositionally biased region" description="Basic and acidic residues" evidence="4">
    <location>
        <begin position="1"/>
        <end position="24"/>
    </location>
</feature>
<name>A0A9E7PPF0_9EURY</name>
<sequence>MRSRLDTEEKNDSGMSSERRSDKRSGRKKTAGTFGNSMRHSSKKSPKSASYRYVYCIIPSESAGNLPEITGIDDTEIKALSRKKVCAVVSETKDKKHEILDNGVMHQSVVEEVLKYSPLIPMGFGQISSEVSILSFLEKNSYRLGLLMQQYSGKRELVLKASWKMDQVLKDLCDSDDQIRIMHNHLNRKDDLKNHRMKIKIGQKVSDSIDRRSDSTGNEFLKKLKPFSDRVKINKNLNNDMFLNAAFLVDKVYEENFDLAVNDLEDKYSETVSLNYTVSAPYDFINLRL</sequence>
<evidence type="ECO:0000256" key="4">
    <source>
        <dbReference type="SAM" id="MobiDB-lite"/>
    </source>
</evidence>
<evidence type="ECO:0000256" key="3">
    <source>
        <dbReference type="ARBA" id="ARBA00035643"/>
    </source>
</evidence>
<comment type="similarity">
    <text evidence="3">Belongs to the gas vesicle GvpF/GvpL family.</text>
</comment>
<dbReference type="AlphaFoldDB" id="A0A9E7PPF0"/>
<comment type="subcellular location">
    <subcellularLocation>
        <location evidence="2">Gas vesicle</location>
    </subcellularLocation>
</comment>
<dbReference type="PANTHER" id="PTHR36852">
    <property type="entry name" value="PROTEIN GVPL 2"/>
    <property type="match status" value="1"/>
</dbReference>
<dbReference type="Proteomes" id="UP001060368">
    <property type="component" value="Chromosome"/>
</dbReference>
<evidence type="ECO:0000256" key="1">
    <source>
        <dbReference type="ARBA" id="ARBA00022987"/>
    </source>
</evidence>
<protein>
    <submittedName>
        <fullName evidence="5">GvpL/GvpF family gas vesicle protein</fullName>
    </submittedName>
</protein>